<keyword evidence="13" id="KW-1185">Reference proteome</keyword>
<dbReference type="GO" id="GO:0005737">
    <property type="term" value="C:cytoplasm"/>
    <property type="evidence" value="ECO:0007669"/>
    <property type="project" value="TreeGrafter"/>
</dbReference>
<evidence type="ECO:0000256" key="10">
    <source>
        <dbReference type="PIRSR" id="PIRSR600246-2"/>
    </source>
</evidence>
<evidence type="ECO:0000256" key="6">
    <source>
        <dbReference type="ARBA" id="ARBA00022813"/>
    </source>
</evidence>
<name>A0A0K1PEX7_9BACT</name>
<dbReference type="SUPFAM" id="SSF56235">
    <property type="entry name" value="N-terminal nucleophile aminohydrolases (Ntn hydrolases)"/>
    <property type="match status" value="1"/>
</dbReference>
<gene>
    <name evidence="12" type="ORF">AKJ08_2470</name>
</gene>
<feature type="site" description="Cleavage; by autolysis" evidence="11">
    <location>
        <begin position="161"/>
        <end position="162"/>
    </location>
</feature>
<keyword evidence="12" id="KW-0031">Aminopeptidase</keyword>
<dbReference type="PATRIC" id="fig|1391653.3.peg.2572"/>
<feature type="binding site" evidence="10">
    <location>
        <begin position="213"/>
        <end position="216"/>
    </location>
    <ligand>
        <name>substrate</name>
    </ligand>
</feature>
<dbReference type="InterPro" id="IPR029055">
    <property type="entry name" value="Ntn_hydrolases_N"/>
</dbReference>
<dbReference type="GO" id="GO:0006508">
    <property type="term" value="P:proteolysis"/>
    <property type="evidence" value="ECO:0007669"/>
    <property type="project" value="UniProtKB-KW"/>
</dbReference>
<dbReference type="PANTHER" id="PTHR10188:SF6">
    <property type="entry name" value="N(4)-(BETA-N-ACETYLGLUCOSAMINYL)-L-ASPARAGINASE"/>
    <property type="match status" value="1"/>
</dbReference>
<proteinExistence type="predicted"/>
<dbReference type="STRING" id="1391653.AKJ08_2470"/>
<dbReference type="KEGG" id="vin:AKJ08_2470"/>
<dbReference type="OrthoDB" id="9780217at2"/>
<evidence type="ECO:0000256" key="9">
    <source>
        <dbReference type="PIRSR" id="PIRSR600246-1"/>
    </source>
</evidence>
<dbReference type="Gene3D" id="3.60.20.30">
    <property type="entry name" value="(Glycosyl)asparaginase"/>
    <property type="match status" value="1"/>
</dbReference>
<keyword evidence="6" id="KW-0068">Autocatalytic cleavage</keyword>
<dbReference type="Proteomes" id="UP000055590">
    <property type="component" value="Chromosome"/>
</dbReference>
<sequence length="293" mass="29628">MAHSILVHGGAGPIASDDRALACAEGCLAAARIGHAILTGGGSALDAVEAACAALEDDPLFNAGTGACLNADGDVELDAAIMEGTSLRAGAVAAVRTVRNPIRLARLVMDRSPHVLLAAHGAERFAREQGVAPHPPSLLVTQRALDRWRQERARLIAPKPGTVGAVAIDAAGRVAAATSTGGTSGKRAGRVGDSPLPGCGLYADDAAGAVSATGQGEAIIRVVLSKHVCDRIAAGEPADVAAANALRELRRVNGEGGIIAVDRHGRLGYATNAARMSRASIDVDGKESSAFEP</sequence>
<evidence type="ECO:0000256" key="11">
    <source>
        <dbReference type="PIRSR" id="PIRSR600246-3"/>
    </source>
</evidence>
<dbReference type="AlphaFoldDB" id="A0A0K1PEX7"/>
<comment type="catalytic activity">
    <reaction evidence="7">
        <text>L-asparagine + H2O = L-aspartate + NH4(+)</text>
        <dbReference type="Rhea" id="RHEA:21016"/>
        <dbReference type="ChEBI" id="CHEBI:15377"/>
        <dbReference type="ChEBI" id="CHEBI:28938"/>
        <dbReference type="ChEBI" id="CHEBI:29991"/>
        <dbReference type="ChEBI" id="CHEBI:58048"/>
        <dbReference type="EC" id="3.5.1.1"/>
    </reaction>
</comment>
<dbReference type="GO" id="GO:0008798">
    <property type="term" value="F:beta-aspartyl-peptidase activity"/>
    <property type="evidence" value="ECO:0007669"/>
    <property type="project" value="UniProtKB-EC"/>
</dbReference>
<dbReference type="RefSeq" id="WP_050726301.1">
    <property type="nucleotide sequence ID" value="NZ_CP012332.1"/>
</dbReference>
<evidence type="ECO:0000256" key="4">
    <source>
        <dbReference type="ARBA" id="ARBA00022670"/>
    </source>
</evidence>
<keyword evidence="4" id="KW-0645">Protease</keyword>
<evidence type="ECO:0000313" key="12">
    <source>
        <dbReference type="EMBL" id="AKU92083.1"/>
    </source>
</evidence>
<dbReference type="InterPro" id="IPR033844">
    <property type="entry name" value="ASRGL1_meta"/>
</dbReference>
<dbReference type="InterPro" id="IPR000246">
    <property type="entry name" value="Peptidase_T2"/>
</dbReference>
<feature type="binding site" evidence="10">
    <location>
        <begin position="190"/>
        <end position="193"/>
    </location>
    <ligand>
        <name>substrate</name>
    </ligand>
</feature>
<comment type="catalytic activity">
    <reaction evidence="1">
        <text>Cleavage of a beta-linked Asp residue from the N-terminus of a polypeptide.</text>
        <dbReference type="EC" id="3.4.19.5"/>
    </reaction>
</comment>
<evidence type="ECO:0000256" key="5">
    <source>
        <dbReference type="ARBA" id="ARBA00022801"/>
    </source>
</evidence>
<evidence type="ECO:0000256" key="8">
    <source>
        <dbReference type="ARBA" id="ARBA00069124"/>
    </source>
</evidence>
<reference evidence="12 13" key="1">
    <citation type="submission" date="2015-08" db="EMBL/GenBank/DDBJ databases">
        <authorList>
            <person name="Babu N.S."/>
            <person name="Beckwith C.J."/>
            <person name="Beseler K.G."/>
            <person name="Brison A."/>
            <person name="Carone J.V."/>
            <person name="Caskin T.P."/>
            <person name="Diamond M."/>
            <person name="Durham M.E."/>
            <person name="Foxe J.M."/>
            <person name="Go M."/>
            <person name="Henderson B.A."/>
            <person name="Jones I.B."/>
            <person name="McGettigan J.A."/>
            <person name="Micheletti S.J."/>
            <person name="Nasrallah M.E."/>
            <person name="Ortiz D."/>
            <person name="Piller C.R."/>
            <person name="Privatt S.R."/>
            <person name="Schneider S.L."/>
            <person name="Sharp S."/>
            <person name="Smith T.C."/>
            <person name="Stanton J.D."/>
            <person name="Ullery H.E."/>
            <person name="Wilson R.J."/>
            <person name="Serrano M.G."/>
            <person name="Buck G."/>
            <person name="Lee V."/>
            <person name="Wang Y."/>
            <person name="Carvalho R."/>
            <person name="Voegtly L."/>
            <person name="Shi R."/>
            <person name="Duckworth R."/>
            <person name="Johnson A."/>
            <person name="Loviza R."/>
            <person name="Walstead R."/>
            <person name="Shah Z."/>
            <person name="Kiflezghi M."/>
            <person name="Wade K."/>
            <person name="Ball S.L."/>
            <person name="Bradley K.W."/>
            <person name="Asai D.J."/>
            <person name="Bowman C.A."/>
            <person name="Russell D.A."/>
            <person name="Pope W.H."/>
            <person name="Jacobs-Sera D."/>
            <person name="Hendrix R.W."/>
            <person name="Hatfull G.F."/>
        </authorList>
    </citation>
    <scope>NUCLEOTIDE SEQUENCE [LARGE SCALE GENOMIC DNA]</scope>
    <source>
        <strain evidence="12 13">DSM 27710</strain>
    </source>
</reference>
<dbReference type="Pfam" id="PF01112">
    <property type="entry name" value="Asparaginase_2"/>
    <property type="match status" value="1"/>
</dbReference>
<dbReference type="CDD" id="cd04702">
    <property type="entry name" value="ASRGL1_like"/>
    <property type="match status" value="1"/>
</dbReference>
<dbReference type="EC" id="3.5.1.1" evidence="3"/>
<protein>
    <recommendedName>
        <fullName evidence="8">Isoaspartyl peptidase</fullName>
        <ecNumber evidence="2">3.4.19.5</ecNumber>
        <ecNumber evidence="3">3.5.1.1</ecNumber>
    </recommendedName>
</protein>
<dbReference type="EMBL" id="CP012332">
    <property type="protein sequence ID" value="AKU92083.1"/>
    <property type="molecule type" value="Genomic_DNA"/>
</dbReference>
<evidence type="ECO:0000313" key="13">
    <source>
        <dbReference type="Proteomes" id="UP000055590"/>
    </source>
</evidence>
<feature type="active site" description="Nucleophile" evidence="9">
    <location>
        <position position="162"/>
    </location>
</feature>
<dbReference type="PANTHER" id="PTHR10188">
    <property type="entry name" value="L-ASPARAGINASE"/>
    <property type="match status" value="1"/>
</dbReference>
<dbReference type="GO" id="GO:0004177">
    <property type="term" value="F:aminopeptidase activity"/>
    <property type="evidence" value="ECO:0007669"/>
    <property type="project" value="UniProtKB-KW"/>
</dbReference>
<organism evidence="12 13">
    <name type="scientific">Vulgatibacter incomptus</name>
    <dbReference type="NCBI Taxonomy" id="1391653"/>
    <lineage>
        <taxon>Bacteria</taxon>
        <taxon>Pseudomonadati</taxon>
        <taxon>Myxococcota</taxon>
        <taxon>Myxococcia</taxon>
        <taxon>Myxococcales</taxon>
        <taxon>Cystobacterineae</taxon>
        <taxon>Vulgatibacteraceae</taxon>
        <taxon>Vulgatibacter</taxon>
    </lineage>
</organism>
<dbReference type="FunFam" id="3.60.20.30:FF:000001">
    <property type="entry name" value="Isoaspartyl peptidase/L-asparaginase"/>
    <property type="match status" value="1"/>
</dbReference>
<dbReference type="EC" id="3.4.19.5" evidence="2"/>
<dbReference type="GO" id="GO:0004067">
    <property type="term" value="F:asparaginase activity"/>
    <property type="evidence" value="ECO:0007669"/>
    <property type="project" value="UniProtKB-EC"/>
</dbReference>
<keyword evidence="5" id="KW-0378">Hydrolase</keyword>
<evidence type="ECO:0000256" key="3">
    <source>
        <dbReference type="ARBA" id="ARBA00012920"/>
    </source>
</evidence>
<evidence type="ECO:0000256" key="7">
    <source>
        <dbReference type="ARBA" id="ARBA00049366"/>
    </source>
</evidence>
<evidence type="ECO:0000256" key="1">
    <source>
        <dbReference type="ARBA" id="ARBA00000306"/>
    </source>
</evidence>
<accession>A0A0K1PEX7</accession>
<evidence type="ECO:0000256" key="2">
    <source>
        <dbReference type="ARBA" id="ARBA00012879"/>
    </source>
</evidence>